<dbReference type="AlphaFoldDB" id="A0A6L8Q3D8"/>
<dbReference type="InterPro" id="IPR036388">
    <property type="entry name" value="WH-like_DNA-bd_sf"/>
</dbReference>
<feature type="region of interest" description="Disordered" evidence="7">
    <location>
        <begin position="106"/>
        <end position="142"/>
    </location>
</feature>
<dbReference type="RefSeq" id="WP_114539542.1">
    <property type="nucleotide sequence ID" value="NZ_CBCTOK010000013.1"/>
</dbReference>
<keyword evidence="5" id="KW-0234">DNA repair</keyword>
<comment type="caution">
    <text evidence="9">The sequence shown here is derived from an EMBL/GenBank/DDBJ whole genome shotgun (WGS) entry which is preliminary data.</text>
</comment>
<dbReference type="GO" id="GO:0032259">
    <property type="term" value="P:methylation"/>
    <property type="evidence" value="ECO:0007669"/>
    <property type="project" value="UniProtKB-KW"/>
</dbReference>
<dbReference type="GO" id="GO:0003908">
    <property type="term" value="F:methylated-DNA-[protein]-cysteine S-methyltransferase activity"/>
    <property type="evidence" value="ECO:0007669"/>
    <property type="project" value="UniProtKB-EC"/>
</dbReference>
<feature type="domain" description="Methylated-DNA-[protein]-cysteine S-methyltransferase DNA binding" evidence="8">
    <location>
        <begin position="5"/>
        <end position="89"/>
    </location>
</feature>
<evidence type="ECO:0000256" key="3">
    <source>
        <dbReference type="ARBA" id="ARBA00022679"/>
    </source>
</evidence>
<dbReference type="InterPro" id="IPR014048">
    <property type="entry name" value="MethylDNA_cys_MeTrfase_DNA-bd"/>
</dbReference>
<dbReference type="PANTHER" id="PTHR42942">
    <property type="entry name" value="6-O-METHYLGUANINE DNA METHYLTRANSFERASE"/>
    <property type="match status" value="1"/>
</dbReference>
<keyword evidence="4" id="KW-0227">DNA damage</keyword>
<proteinExistence type="predicted"/>
<protein>
    <submittedName>
        <fullName evidence="9">MGMT family protein</fullName>
    </submittedName>
</protein>
<dbReference type="NCBIfam" id="TIGR00589">
    <property type="entry name" value="ogt"/>
    <property type="match status" value="1"/>
</dbReference>
<dbReference type="GO" id="GO:0006281">
    <property type="term" value="P:DNA repair"/>
    <property type="evidence" value="ECO:0007669"/>
    <property type="project" value="UniProtKB-KW"/>
</dbReference>
<evidence type="ECO:0000256" key="7">
    <source>
        <dbReference type="SAM" id="MobiDB-lite"/>
    </source>
</evidence>
<evidence type="ECO:0000256" key="1">
    <source>
        <dbReference type="ARBA" id="ARBA00001286"/>
    </source>
</evidence>
<dbReference type="InterPro" id="IPR036217">
    <property type="entry name" value="MethylDNA_cys_MeTrfase_DNAb"/>
</dbReference>
<organism evidence="9 10">
    <name type="scientific">Adlercreutzia equolifaciens</name>
    <dbReference type="NCBI Taxonomy" id="446660"/>
    <lineage>
        <taxon>Bacteria</taxon>
        <taxon>Bacillati</taxon>
        <taxon>Actinomycetota</taxon>
        <taxon>Coriobacteriia</taxon>
        <taxon>Eggerthellales</taxon>
        <taxon>Eggerthellaceae</taxon>
        <taxon>Adlercreutzia</taxon>
    </lineage>
</organism>
<dbReference type="PROSITE" id="PS00374">
    <property type="entry name" value="MGMT"/>
    <property type="match status" value="1"/>
</dbReference>
<evidence type="ECO:0000256" key="5">
    <source>
        <dbReference type="ARBA" id="ARBA00023204"/>
    </source>
</evidence>
<evidence type="ECO:0000256" key="6">
    <source>
        <dbReference type="ARBA" id="ARBA00049348"/>
    </source>
</evidence>
<evidence type="ECO:0000259" key="8">
    <source>
        <dbReference type="Pfam" id="PF01035"/>
    </source>
</evidence>
<feature type="compositionally biased region" description="Low complexity" evidence="7">
    <location>
        <begin position="125"/>
        <end position="135"/>
    </location>
</feature>
<keyword evidence="3" id="KW-0808">Transferase</keyword>
<evidence type="ECO:0000313" key="9">
    <source>
        <dbReference type="EMBL" id="MZG27799.1"/>
    </source>
</evidence>
<keyword evidence="2" id="KW-0489">Methyltransferase</keyword>
<gene>
    <name evidence="9" type="ORF">FM068_04245</name>
</gene>
<name>A0A6L8Q3D8_9ACTN</name>
<dbReference type="Proteomes" id="UP000472380">
    <property type="component" value="Unassembled WGS sequence"/>
</dbReference>
<dbReference type="CDD" id="cd06445">
    <property type="entry name" value="ATase"/>
    <property type="match status" value="1"/>
</dbReference>
<dbReference type="Gene3D" id="1.10.10.10">
    <property type="entry name" value="Winged helix-like DNA-binding domain superfamily/Winged helix DNA-binding domain"/>
    <property type="match status" value="1"/>
</dbReference>
<sequence>MGDYANRVFAVVRRIPRGKVATYGQVARLIGAPRTARYVGYALHANPEPGTDPGCIPCHRVVFKDGRMATGFAFGGPDEQRGMLAAEGIAFDEEGRVLMEEFQWDGRPESAGAPGNAHVTGDSGAADTADATDYPTAPPPDFDWEAELAEHPLHHCETCAAPRPDCKKERHA</sequence>
<dbReference type="SUPFAM" id="SSF46767">
    <property type="entry name" value="Methylated DNA-protein cysteine methyltransferase, C-terminal domain"/>
    <property type="match status" value="1"/>
</dbReference>
<comment type="catalytic activity">
    <reaction evidence="1">
        <text>a 4-O-methyl-thymidine in DNA + L-cysteinyl-[protein] = a thymidine in DNA + S-methyl-L-cysteinyl-[protein]</text>
        <dbReference type="Rhea" id="RHEA:53428"/>
        <dbReference type="Rhea" id="RHEA-COMP:10131"/>
        <dbReference type="Rhea" id="RHEA-COMP:10132"/>
        <dbReference type="Rhea" id="RHEA-COMP:13555"/>
        <dbReference type="Rhea" id="RHEA-COMP:13556"/>
        <dbReference type="ChEBI" id="CHEBI:29950"/>
        <dbReference type="ChEBI" id="CHEBI:82612"/>
        <dbReference type="ChEBI" id="CHEBI:137386"/>
        <dbReference type="ChEBI" id="CHEBI:137387"/>
        <dbReference type="EC" id="2.1.1.63"/>
    </reaction>
</comment>
<reference evidence="9 10" key="1">
    <citation type="submission" date="2019-07" db="EMBL/GenBank/DDBJ databases">
        <title>Draft genome sequence of Adlercreutzia equolifaciens IPLA 37004, a human intestinal strain that does not produces equol from daidzein.</title>
        <authorList>
            <person name="Vazquez L."/>
            <person name="Florez A.B."/>
            <person name="Mayo B."/>
        </authorList>
    </citation>
    <scope>NUCLEOTIDE SEQUENCE [LARGE SCALE GENOMIC DNA]</scope>
    <source>
        <strain evidence="9 10">IPLA 37004</strain>
    </source>
</reference>
<dbReference type="PANTHER" id="PTHR42942:SF1">
    <property type="entry name" value="ALKYLTRANSFERASE-LIKE PROTEIN 1"/>
    <property type="match status" value="1"/>
</dbReference>
<evidence type="ECO:0000256" key="4">
    <source>
        <dbReference type="ARBA" id="ARBA00022763"/>
    </source>
</evidence>
<comment type="catalytic activity">
    <reaction evidence="6">
        <text>a 6-O-methyl-2'-deoxyguanosine in DNA + L-cysteinyl-[protein] = S-methyl-L-cysteinyl-[protein] + a 2'-deoxyguanosine in DNA</text>
        <dbReference type="Rhea" id="RHEA:24000"/>
        <dbReference type="Rhea" id="RHEA-COMP:10131"/>
        <dbReference type="Rhea" id="RHEA-COMP:10132"/>
        <dbReference type="Rhea" id="RHEA-COMP:11367"/>
        <dbReference type="Rhea" id="RHEA-COMP:11368"/>
        <dbReference type="ChEBI" id="CHEBI:29950"/>
        <dbReference type="ChEBI" id="CHEBI:82612"/>
        <dbReference type="ChEBI" id="CHEBI:85445"/>
        <dbReference type="ChEBI" id="CHEBI:85448"/>
        <dbReference type="EC" id="2.1.1.63"/>
    </reaction>
</comment>
<dbReference type="EMBL" id="VJNE01000006">
    <property type="protein sequence ID" value="MZG27799.1"/>
    <property type="molecule type" value="Genomic_DNA"/>
</dbReference>
<evidence type="ECO:0000313" key="10">
    <source>
        <dbReference type="Proteomes" id="UP000472380"/>
    </source>
</evidence>
<accession>A0A6L8Q3D8</accession>
<dbReference type="InterPro" id="IPR001497">
    <property type="entry name" value="MethylDNA_cys_MeTrfase_AS"/>
</dbReference>
<evidence type="ECO:0000256" key="2">
    <source>
        <dbReference type="ARBA" id="ARBA00022603"/>
    </source>
</evidence>
<dbReference type="InterPro" id="IPR052520">
    <property type="entry name" value="ATL_DNA_repair"/>
</dbReference>
<dbReference type="Pfam" id="PF01035">
    <property type="entry name" value="DNA_binding_1"/>
    <property type="match status" value="1"/>
</dbReference>